<gene>
    <name evidence="2" type="ORF">CUMW_281150</name>
</gene>
<dbReference type="EMBL" id="BDQV01002739">
    <property type="protein sequence ID" value="GAY32295.1"/>
    <property type="molecule type" value="Genomic_DNA"/>
</dbReference>
<proteinExistence type="predicted"/>
<keyword evidence="1" id="KW-1133">Transmembrane helix</keyword>
<reference evidence="2 3" key="1">
    <citation type="journal article" date="2017" name="Front. Genet.">
        <title>Draft sequencing of the heterozygous diploid genome of Satsuma (Citrus unshiu Marc.) using a hybrid assembly approach.</title>
        <authorList>
            <person name="Shimizu T."/>
            <person name="Tanizawa Y."/>
            <person name="Mochizuki T."/>
            <person name="Nagasaki H."/>
            <person name="Yoshioka T."/>
            <person name="Toyoda A."/>
            <person name="Fujiyama A."/>
            <person name="Kaminuma E."/>
            <person name="Nakamura Y."/>
        </authorList>
    </citation>
    <scope>NUCLEOTIDE SEQUENCE [LARGE SCALE GENOMIC DNA]</scope>
    <source>
        <strain evidence="3">cv. Miyagawa wase</strain>
    </source>
</reference>
<dbReference type="STRING" id="55188.A0A2H5MY97"/>
<dbReference type="AlphaFoldDB" id="A0A2H5MY97"/>
<comment type="caution">
    <text evidence="2">The sequence shown here is derived from an EMBL/GenBank/DDBJ whole genome shotgun (WGS) entry which is preliminary data.</text>
</comment>
<keyword evidence="3" id="KW-1185">Reference proteome</keyword>
<evidence type="ECO:0000313" key="2">
    <source>
        <dbReference type="EMBL" id="GAY32295.1"/>
    </source>
</evidence>
<organism evidence="2 3">
    <name type="scientific">Citrus unshiu</name>
    <name type="common">Satsuma mandarin</name>
    <name type="synonym">Citrus nobilis var. unshiu</name>
    <dbReference type="NCBI Taxonomy" id="55188"/>
    <lineage>
        <taxon>Eukaryota</taxon>
        <taxon>Viridiplantae</taxon>
        <taxon>Streptophyta</taxon>
        <taxon>Embryophyta</taxon>
        <taxon>Tracheophyta</taxon>
        <taxon>Spermatophyta</taxon>
        <taxon>Magnoliopsida</taxon>
        <taxon>eudicotyledons</taxon>
        <taxon>Gunneridae</taxon>
        <taxon>Pentapetalae</taxon>
        <taxon>rosids</taxon>
        <taxon>malvids</taxon>
        <taxon>Sapindales</taxon>
        <taxon>Rutaceae</taxon>
        <taxon>Aurantioideae</taxon>
        <taxon>Citrus</taxon>
    </lineage>
</organism>
<accession>A0A2H5MY97</accession>
<evidence type="ECO:0000313" key="3">
    <source>
        <dbReference type="Proteomes" id="UP000236630"/>
    </source>
</evidence>
<name>A0A2H5MY97_CITUN</name>
<dbReference type="Proteomes" id="UP000236630">
    <property type="component" value="Unassembled WGS sequence"/>
</dbReference>
<feature type="transmembrane region" description="Helical" evidence="1">
    <location>
        <begin position="32"/>
        <end position="50"/>
    </location>
</feature>
<evidence type="ECO:0000256" key="1">
    <source>
        <dbReference type="SAM" id="Phobius"/>
    </source>
</evidence>
<keyword evidence="1" id="KW-0472">Membrane</keyword>
<protein>
    <submittedName>
        <fullName evidence="2">Uncharacterized protein</fullName>
    </submittedName>
</protein>
<keyword evidence="1" id="KW-0812">Transmembrane</keyword>
<sequence length="85" mass="9378">MRQPMKVKSCLAVVFTVCSLVAMKLFVKNHDYFFVASEAIHAAGIMVLIYKLTTKNTCSGLFAEAKNSTACSLALRDWSQHNYGG</sequence>